<dbReference type="PANTHER" id="PTHR12526:SF635">
    <property type="entry name" value="GLYCOSYL TRANSFERASE GROUP 1"/>
    <property type="match status" value="1"/>
</dbReference>
<gene>
    <name evidence="1" type="ORF">FE251_03080</name>
</gene>
<protein>
    <submittedName>
        <fullName evidence="1">Glycosyltransferase family 4 protein</fullName>
    </submittedName>
</protein>
<dbReference type="Proteomes" id="UP000313948">
    <property type="component" value="Chromosome"/>
</dbReference>
<proteinExistence type="predicted"/>
<organism evidence="1 2">
    <name type="scientific">Georgenia wutianyii</name>
    <dbReference type="NCBI Taxonomy" id="2585135"/>
    <lineage>
        <taxon>Bacteria</taxon>
        <taxon>Bacillati</taxon>
        <taxon>Actinomycetota</taxon>
        <taxon>Actinomycetes</taxon>
        <taxon>Micrococcales</taxon>
        <taxon>Bogoriellaceae</taxon>
        <taxon>Georgenia</taxon>
    </lineage>
</organism>
<sequence>MARILVVTLDTLAERMAGPAIRAWEIASALAPEHSVQLLTFGSCDRPGEGFTTAHTTVGEFRAQVEASDVVVVQGFVVATFPWLQSAEQVLVIDLYDPFHLESLEVERYKPAPERHAALATALRELGAQTRRGDLFLCASEKQRDLWLGQLAASGRVNPDTYDADPSLRSLITVVPFGTSPTPPERTAPAIKGVVPGIGPDDKVVLWGGGVYNWFDPVTVVRAIDAVRERVPQVRLYFLGMKHPNPDVPEMAMATRTRELADSLGLTGTHVFFNEDWVPYARRADYLLDADVGVSAHFDHIETAFSFRTRILDYLWADLPIVCTEGDTFGDLVAAEGLGVAVAPEDVDGMAAALERLLTDDTARDEARANVARVAERYTWPVALAPLLDFARAPRRAADAARIAAGSEVDFASLPLLTRLRLDATAAWRQLRSGGPRAVIDKVRWRLARRRG</sequence>
<dbReference type="CDD" id="cd03801">
    <property type="entry name" value="GT4_PimA-like"/>
    <property type="match status" value="1"/>
</dbReference>
<reference evidence="1 2" key="1">
    <citation type="submission" date="2019-05" db="EMBL/GenBank/DDBJ databases">
        <title>Georgenia *** sp. nov., and Georgenia *** sp. nov., isolated from the intestinal contents of plateau pika (Ochotona curzoniae) in the Qinghai-Tibet plateau of China.</title>
        <authorList>
            <person name="Tian Z."/>
        </authorList>
    </citation>
    <scope>NUCLEOTIDE SEQUENCE [LARGE SCALE GENOMIC DNA]</scope>
    <source>
        <strain evidence="1 2">Z294</strain>
    </source>
</reference>
<accession>A0ABX5VJ93</accession>
<dbReference type="EMBL" id="CP040899">
    <property type="protein sequence ID" value="QDB78472.1"/>
    <property type="molecule type" value="Genomic_DNA"/>
</dbReference>
<keyword evidence="2" id="KW-1185">Reference proteome</keyword>
<dbReference type="PANTHER" id="PTHR12526">
    <property type="entry name" value="GLYCOSYLTRANSFERASE"/>
    <property type="match status" value="1"/>
</dbReference>
<dbReference type="SUPFAM" id="SSF53756">
    <property type="entry name" value="UDP-Glycosyltransferase/glycogen phosphorylase"/>
    <property type="match status" value="1"/>
</dbReference>
<dbReference type="RefSeq" id="WP_139073812.1">
    <property type="nucleotide sequence ID" value="NZ_CP040899.1"/>
</dbReference>
<evidence type="ECO:0000313" key="2">
    <source>
        <dbReference type="Proteomes" id="UP000313948"/>
    </source>
</evidence>
<dbReference type="Pfam" id="PF13692">
    <property type="entry name" value="Glyco_trans_1_4"/>
    <property type="match status" value="1"/>
</dbReference>
<evidence type="ECO:0000313" key="1">
    <source>
        <dbReference type="EMBL" id="QDB78472.1"/>
    </source>
</evidence>
<name>A0ABX5VJ93_9MICO</name>
<dbReference type="Gene3D" id="3.40.50.2000">
    <property type="entry name" value="Glycogen Phosphorylase B"/>
    <property type="match status" value="1"/>
</dbReference>